<gene>
    <name evidence="1" type="ORF">Godav_021136</name>
</gene>
<reference evidence="1 2" key="1">
    <citation type="journal article" date="2019" name="Genome Biol. Evol.">
        <title>Insights into the evolution of the New World diploid cottons (Gossypium, subgenus Houzingenia) based on genome sequencing.</title>
        <authorList>
            <person name="Grover C.E."/>
            <person name="Arick M.A. 2nd"/>
            <person name="Thrash A."/>
            <person name="Conover J.L."/>
            <person name="Sanders W.S."/>
            <person name="Peterson D.G."/>
            <person name="Frelichowski J.E."/>
            <person name="Scheffler J.A."/>
            <person name="Scheffler B.E."/>
            <person name="Wendel J.F."/>
        </authorList>
    </citation>
    <scope>NUCLEOTIDE SEQUENCE [LARGE SCALE GENOMIC DNA]</scope>
    <source>
        <strain evidence="1">27</strain>
        <tissue evidence="1">Leaf</tissue>
    </source>
</reference>
<keyword evidence="2" id="KW-1185">Reference proteome</keyword>
<accession>A0A7J8R6N5</accession>
<sequence length="156" mass="18483">RLSRGSTVLATRIEKCVERRYRIKLKSTAACSFSHGHYIDYHFYAPEWNSLTNSPSSYDQLAGETRERLANIPQPHNQYIEMWQRRYDYLPTHETFLTSELATYLDYMDWFRHYKSYLLPASKKEGNVTVGGQDECPSILGRDIETQRDRHLLHLY</sequence>
<feature type="non-terminal residue" evidence="1">
    <location>
        <position position="1"/>
    </location>
</feature>
<dbReference type="AlphaFoldDB" id="A0A7J8R6N5"/>
<evidence type="ECO:0000313" key="1">
    <source>
        <dbReference type="EMBL" id="MBA0608996.1"/>
    </source>
</evidence>
<dbReference type="EMBL" id="JABFAC010000003">
    <property type="protein sequence ID" value="MBA0608996.1"/>
    <property type="molecule type" value="Genomic_DNA"/>
</dbReference>
<protein>
    <submittedName>
        <fullName evidence="1">Uncharacterized protein</fullName>
    </submittedName>
</protein>
<name>A0A7J8R6N5_GOSDV</name>
<dbReference type="Proteomes" id="UP000593561">
    <property type="component" value="Unassembled WGS sequence"/>
</dbReference>
<comment type="caution">
    <text evidence="1">The sequence shown here is derived from an EMBL/GenBank/DDBJ whole genome shotgun (WGS) entry which is preliminary data.</text>
</comment>
<organism evidence="1 2">
    <name type="scientific">Gossypium davidsonii</name>
    <name type="common">Davidson's cotton</name>
    <name type="synonym">Gossypium klotzschianum subsp. davidsonii</name>
    <dbReference type="NCBI Taxonomy" id="34287"/>
    <lineage>
        <taxon>Eukaryota</taxon>
        <taxon>Viridiplantae</taxon>
        <taxon>Streptophyta</taxon>
        <taxon>Embryophyta</taxon>
        <taxon>Tracheophyta</taxon>
        <taxon>Spermatophyta</taxon>
        <taxon>Magnoliopsida</taxon>
        <taxon>eudicotyledons</taxon>
        <taxon>Gunneridae</taxon>
        <taxon>Pentapetalae</taxon>
        <taxon>rosids</taxon>
        <taxon>malvids</taxon>
        <taxon>Malvales</taxon>
        <taxon>Malvaceae</taxon>
        <taxon>Malvoideae</taxon>
        <taxon>Gossypium</taxon>
    </lineage>
</organism>
<proteinExistence type="predicted"/>
<evidence type="ECO:0000313" key="2">
    <source>
        <dbReference type="Proteomes" id="UP000593561"/>
    </source>
</evidence>